<protein>
    <recommendedName>
        <fullName evidence="4">DUF2393 domain-containing protein</fullName>
    </recommendedName>
</protein>
<keyword evidence="1" id="KW-0472">Membrane</keyword>
<comment type="caution">
    <text evidence="2">The sequence shown here is derived from an EMBL/GenBank/DDBJ whole genome shotgun (WGS) entry which is preliminary data.</text>
</comment>
<dbReference type="eggNOG" id="ENOG5031ASY">
    <property type="taxonomic scope" value="Bacteria"/>
</dbReference>
<dbReference type="EMBL" id="AUPZ01000009">
    <property type="protein sequence ID" value="EQB39340.1"/>
    <property type="molecule type" value="Genomic_DNA"/>
</dbReference>
<evidence type="ECO:0008006" key="4">
    <source>
        <dbReference type="Google" id="ProtNLM"/>
    </source>
</evidence>
<proteinExistence type="predicted"/>
<reference evidence="2 3" key="1">
    <citation type="submission" date="2013-07" db="EMBL/GenBank/DDBJ databases">
        <title>Sulfurimonas hongkongensis AST-10 Genome Sequencing.</title>
        <authorList>
            <person name="Cai L."/>
            <person name="Zhang T."/>
        </authorList>
    </citation>
    <scope>NUCLEOTIDE SEQUENCE [LARGE SCALE GENOMIC DNA]</scope>
    <source>
        <strain evidence="2 3">AST-10</strain>
    </source>
</reference>
<keyword evidence="3" id="KW-1185">Reference proteome</keyword>
<feature type="transmembrane region" description="Helical" evidence="1">
    <location>
        <begin position="42"/>
        <end position="64"/>
    </location>
</feature>
<gene>
    <name evidence="2" type="ORF">M947_07725</name>
</gene>
<evidence type="ECO:0000256" key="1">
    <source>
        <dbReference type="SAM" id="Phobius"/>
    </source>
</evidence>
<feature type="transmembrane region" description="Helical" evidence="1">
    <location>
        <begin position="12"/>
        <end position="36"/>
    </location>
</feature>
<accession>T0JEA9</accession>
<name>T0JEA9_9BACT</name>
<dbReference type="PATRIC" id="fig|1172190.3.peg.1495"/>
<sequence>MKTQITTFVNELIVYDFILFGSSFILFILLIILGILLRRKTAIAVVVILLSFGILFLAPTFGYVKMHEYLYKHKTELLSEKKLNFNNAIVVKGLLTNESKRFFKRCSIKASAIKVTSNKFKNYIFSFKPIVTSKITEKNIDIGESREFKIIVEPFNYEGDYNITIGAKCN</sequence>
<dbReference type="STRING" id="1172190.M947_07725"/>
<dbReference type="RefSeq" id="WP_021287801.1">
    <property type="nucleotide sequence ID" value="NZ_AUPZ01000009.1"/>
</dbReference>
<dbReference type="OrthoDB" id="5334537at2"/>
<keyword evidence="1" id="KW-1133">Transmembrane helix</keyword>
<dbReference type="Pfam" id="PF09624">
    <property type="entry name" value="DUF2393"/>
    <property type="match status" value="1"/>
</dbReference>
<keyword evidence="1" id="KW-0812">Transmembrane</keyword>
<dbReference type="AlphaFoldDB" id="T0JEA9"/>
<dbReference type="InterPro" id="IPR013417">
    <property type="entry name" value="CHP02588"/>
</dbReference>
<dbReference type="Proteomes" id="UP000015520">
    <property type="component" value="Unassembled WGS sequence"/>
</dbReference>
<evidence type="ECO:0000313" key="3">
    <source>
        <dbReference type="Proteomes" id="UP000015520"/>
    </source>
</evidence>
<organism evidence="2 3">
    <name type="scientific">Sulfurimonas hongkongensis</name>
    <dbReference type="NCBI Taxonomy" id="1172190"/>
    <lineage>
        <taxon>Bacteria</taxon>
        <taxon>Pseudomonadati</taxon>
        <taxon>Campylobacterota</taxon>
        <taxon>Epsilonproteobacteria</taxon>
        <taxon>Campylobacterales</taxon>
        <taxon>Sulfurimonadaceae</taxon>
        <taxon>Sulfurimonas</taxon>
    </lineage>
</organism>
<evidence type="ECO:0000313" key="2">
    <source>
        <dbReference type="EMBL" id="EQB39340.1"/>
    </source>
</evidence>